<comment type="catalytic activity">
    <reaction evidence="5">
        <text>N-terminal N-formyl-L-methionyl-[peptide] + H2O = N-terminal L-methionyl-[peptide] + formate</text>
        <dbReference type="Rhea" id="RHEA:24420"/>
        <dbReference type="Rhea" id="RHEA-COMP:10639"/>
        <dbReference type="Rhea" id="RHEA-COMP:10640"/>
        <dbReference type="ChEBI" id="CHEBI:15377"/>
        <dbReference type="ChEBI" id="CHEBI:15740"/>
        <dbReference type="ChEBI" id="CHEBI:49298"/>
        <dbReference type="ChEBI" id="CHEBI:64731"/>
        <dbReference type="EC" id="3.5.1.88"/>
    </reaction>
</comment>
<dbReference type="GO" id="GO:0006412">
    <property type="term" value="P:translation"/>
    <property type="evidence" value="ECO:0007669"/>
    <property type="project" value="UniProtKB-UniRule"/>
</dbReference>
<organism evidence="6 7">
    <name type="scientific">Luteolibacter pohnpeiensis</name>
    <dbReference type="NCBI Taxonomy" id="454153"/>
    <lineage>
        <taxon>Bacteria</taxon>
        <taxon>Pseudomonadati</taxon>
        <taxon>Verrucomicrobiota</taxon>
        <taxon>Verrucomicrobiia</taxon>
        <taxon>Verrucomicrobiales</taxon>
        <taxon>Verrucomicrobiaceae</taxon>
        <taxon>Luteolibacter</taxon>
    </lineage>
</organism>
<comment type="function">
    <text evidence="5">Removes the formyl group from the N-terminal Met of newly synthesized proteins. Requires at least a dipeptide for an efficient rate of reaction. N-terminal L-methionine is a prerequisite for activity but the enzyme has broad specificity at other positions.</text>
</comment>
<dbReference type="CDD" id="cd00487">
    <property type="entry name" value="Pep_deformylase"/>
    <property type="match status" value="1"/>
</dbReference>
<feature type="binding site" evidence="5">
    <location>
        <position position="107"/>
    </location>
    <ligand>
        <name>Fe cation</name>
        <dbReference type="ChEBI" id="CHEBI:24875"/>
    </ligand>
</feature>
<dbReference type="PANTHER" id="PTHR10458">
    <property type="entry name" value="PEPTIDE DEFORMYLASE"/>
    <property type="match status" value="1"/>
</dbReference>
<keyword evidence="7" id="KW-1185">Reference proteome</keyword>
<dbReference type="RefSeq" id="WP_200267865.1">
    <property type="nucleotide sequence ID" value="NZ_JAENIJ010000004.1"/>
</dbReference>
<keyword evidence="4 5" id="KW-0648">Protein biosynthesis</keyword>
<name>A0A934VTJ7_9BACT</name>
<feature type="active site" evidence="5">
    <location>
        <position position="150"/>
    </location>
</feature>
<dbReference type="EMBL" id="JAENIJ010000004">
    <property type="protein sequence ID" value="MBK1881557.1"/>
    <property type="molecule type" value="Genomic_DNA"/>
</dbReference>
<dbReference type="NCBIfam" id="TIGR00079">
    <property type="entry name" value="pept_deformyl"/>
    <property type="match status" value="1"/>
</dbReference>
<dbReference type="PRINTS" id="PR01576">
    <property type="entry name" value="PDEFORMYLASE"/>
</dbReference>
<feature type="binding site" evidence="5">
    <location>
        <position position="149"/>
    </location>
    <ligand>
        <name>Fe cation</name>
        <dbReference type="ChEBI" id="CHEBI:24875"/>
    </ligand>
</feature>
<proteinExistence type="inferred from homology"/>
<dbReference type="Pfam" id="PF01327">
    <property type="entry name" value="Pep_deformylase"/>
    <property type="match status" value="1"/>
</dbReference>
<gene>
    <name evidence="5 6" type="primary">def</name>
    <name evidence="6" type="ORF">JIN85_03965</name>
</gene>
<evidence type="ECO:0000256" key="2">
    <source>
        <dbReference type="ARBA" id="ARBA00022723"/>
    </source>
</evidence>
<keyword evidence="5" id="KW-0408">Iron</keyword>
<dbReference type="EC" id="3.5.1.88" evidence="5"/>
<feature type="binding site" evidence="5">
    <location>
        <position position="153"/>
    </location>
    <ligand>
        <name>Fe cation</name>
        <dbReference type="ChEBI" id="CHEBI:24875"/>
    </ligand>
</feature>
<comment type="caution">
    <text evidence="6">The sequence shown here is derived from an EMBL/GenBank/DDBJ whole genome shotgun (WGS) entry which is preliminary data.</text>
</comment>
<comment type="cofactor">
    <cofactor evidence="5">
        <name>Fe(2+)</name>
        <dbReference type="ChEBI" id="CHEBI:29033"/>
    </cofactor>
    <text evidence="5">Binds 1 Fe(2+) ion.</text>
</comment>
<dbReference type="FunFam" id="3.90.45.10:FF:000003">
    <property type="entry name" value="Peptide deformylase"/>
    <property type="match status" value="1"/>
</dbReference>
<dbReference type="PIRSF" id="PIRSF004749">
    <property type="entry name" value="Pep_def"/>
    <property type="match status" value="1"/>
</dbReference>
<dbReference type="Gene3D" id="3.90.45.10">
    <property type="entry name" value="Peptide deformylase"/>
    <property type="match status" value="1"/>
</dbReference>
<keyword evidence="3 5" id="KW-0378">Hydrolase</keyword>
<dbReference type="NCBIfam" id="NF001159">
    <property type="entry name" value="PRK00150.1-3"/>
    <property type="match status" value="1"/>
</dbReference>
<evidence type="ECO:0000256" key="1">
    <source>
        <dbReference type="ARBA" id="ARBA00010759"/>
    </source>
</evidence>
<dbReference type="HAMAP" id="MF_00163">
    <property type="entry name" value="Pep_deformylase"/>
    <property type="match status" value="1"/>
</dbReference>
<dbReference type="AlphaFoldDB" id="A0A934VTJ7"/>
<keyword evidence="2 5" id="KW-0479">Metal-binding</keyword>
<evidence type="ECO:0000313" key="7">
    <source>
        <dbReference type="Proteomes" id="UP000603141"/>
    </source>
</evidence>
<comment type="similarity">
    <text evidence="1 5">Belongs to the polypeptide deformylase family.</text>
</comment>
<evidence type="ECO:0000256" key="3">
    <source>
        <dbReference type="ARBA" id="ARBA00022801"/>
    </source>
</evidence>
<dbReference type="PANTHER" id="PTHR10458:SF22">
    <property type="entry name" value="PEPTIDE DEFORMYLASE"/>
    <property type="match status" value="1"/>
</dbReference>
<evidence type="ECO:0000313" key="6">
    <source>
        <dbReference type="EMBL" id="MBK1881557.1"/>
    </source>
</evidence>
<accession>A0A934VTJ7</accession>
<dbReference type="GO" id="GO:0046872">
    <property type="term" value="F:metal ion binding"/>
    <property type="evidence" value="ECO:0007669"/>
    <property type="project" value="UniProtKB-KW"/>
</dbReference>
<dbReference type="Proteomes" id="UP000603141">
    <property type="component" value="Unassembled WGS sequence"/>
</dbReference>
<dbReference type="SUPFAM" id="SSF56420">
    <property type="entry name" value="Peptide deformylase"/>
    <property type="match status" value="1"/>
</dbReference>
<evidence type="ECO:0000256" key="5">
    <source>
        <dbReference type="HAMAP-Rule" id="MF_00163"/>
    </source>
</evidence>
<sequence length="185" mass="20519">MIRKIVQYGHPILRQRCQPVTEINDELIELVNDMLETMVHANGVGLAAPQIGEDLRLAVIDVSHDPECISYLRINGKETALEDAMPLVFINPELELGQDKEFGMEGCLSIQGIRAEVRRPEEVKATLPQLDGTTLVVETDGLLARALQHEIDHLNGVLFVDRLPAAAKVSMKNRLKKLLANQDPA</sequence>
<evidence type="ECO:0000256" key="4">
    <source>
        <dbReference type="ARBA" id="ARBA00022917"/>
    </source>
</evidence>
<reference evidence="6" key="1">
    <citation type="submission" date="2021-01" db="EMBL/GenBank/DDBJ databases">
        <title>Modified the classification status of verrucomicrobia.</title>
        <authorList>
            <person name="Feng X."/>
        </authorList>
    </citation>
    <scope>NUCLEOTIDE SEQUENCE</scope>
    <source>
        <strain evidence="6">KCTC 22041</strain>
    </source>
</reference>
<dbReference type="InterPro" id="IPR036821">
    <property type="entry name" value="Peptide_deformylase_sf"/>
</dbReference>
<protein>
    <recommendedName>
        <fullName evidence="5">Peptide deformylase</fullName>
        <shortName evidence="5">PDF</shortName>
        <ecNumber evidence="5">3.5.1.88</ecNumber>
    </recommendedName>
    <alternativeName>
        <fullName evidence="5">Polypeptide deformylase</fullName>
    </alternativeName>
</protein>
<dbReference type="GO" id="GO:0042586">
    <property type="term" value="F:peptide deformylase activity"/>
    <property type="evidence" value="ECO:0007669"/>
    <property type="project" value="UniProtKB-UniRule"/>
</dbReference>
<dbReference type="InterPro" id="IPR023635">
    <property type="entry name" value="Peptide_deformylase"/>
</dbReference>